<evidence type="ECO:0008006" key="5">
    <source>
        <dbReference type="Google" id="ProtNLM"/>
    </source>
</evidence>
<accession>A0A2G2VLP4</accession>
<name>A0A2G2VLP4_CAPBA</name>
<dbReference type="GO" id="GO:0005634">
    <property type="term" value="C:nucleus"/>
    <property type="evidence" value="ECO:0007669"/>
    <property type="project" value="TreeGrafter"/>
</dbReference>
<reference evidence="4" key="2">
    <citation type="journal article" date="2017" name="J. Anim. Genet.">
        <title>Multiple reference genome sequences of hot pepper reveal the massive evolution of plant disease resistance genes by retroduplication.</title>
        <authorList>
            <person name="Kim S."/>
            <person name="Park J."/>
            <person name="Yeom S.-I."/>
            <person name="Kim Y.-M."/>
            <person name="Seo E."/>
            <person name="Kim K.-T."/>
            <person name="Kim M.-S."/>
            <person name="Lee J.M."/>
            <person name="Cheong K."/>
            <person name="Shin H.-S."/>
            <person name="Kim S.-B."/>
            <person name="Han K."/>
            <person name="Lee J."/>
            <person name="Park M."/>
            <person name="Lee H.-A."/>
            <person name="Lee H.-Y."/>
            <person name="Lee Y."/>
            <person name="Oh S."/>
            <person name="Lee J.H."/>
            <person name="Choi E."/>
            <person name="Choi E."/>
            <person name="Lee S.E."/>
            <person name="Jeon J."/>
            <person name="Kim H."/>
            <person name="Choi G."/>
            <person name="Song H."/>
            <person name="Lee J."/>
            <person name="Lee S.-C."/>
            <person name="Kwon J.-K."/>
            <person name="Lee H.-Y."/>
            <person name="Koo N."/>
            <person name="Hong Y."/>
            <person name="Kim R.W."/>
            <person name="Kang W.-H."/>
            <person name="Huh J.H."/>
            <person name="Kang B.-C."/>
            <person name="Yang T.-J."/>
            <person name="Lee Y.-H."/>
            <person name="Bennetzen J.L."/>
            <person name="Choi D."/>
        </authorList>
    </citation>
    <scope>NUCLEOTIDE SEQUENCE [LARGE SCALE GENOMIC DNA]</scope>
    <source>
        <strain evidence="4">cv. PBC81</strain>
    </source>
</reference>
<dbReference type="PANTHER" id="PTHR46122:SF13">
    <property type="entry name" value="F-BOX_KELCH-REPEAT PROTEIN SKIP11-LIKE"/>
    <property type="match status" value="1"/>
</dbReference>
<dbReference type="AlphaFoldDB" id="A0A2G2VLP4"/>
<dbReference type="OrthoDB" id="191037at2759"/>
<evidence type="ECO:0000313" key="3">
    <source>
        <dbReference type="EMBL" id="PHT33915.1"/>
    </source>
</evidence>
<dbReference type="EMBL" id="MLFT02000011">
    <property type="protein sequence ID" value="PHT33915.1"/>
    <property type="molecule type" value="Genomic_DNA"/>
</dbReference>
<dbReference type="PANTHER" id="PTHR46122">
    <property type="entry name" value="GALACTOSE OXIDASE/KELCH REPEAT PROTEIN-RELATED"/>
    <property type="match status" value="1"/>
</dbReference>
<comment type="caution">
    <text evidence="3">The sequence shown here is derived from an EMBL/GenBank/DDBJ whole genome shotgun (WGS) entry which is preliminary data.</text>
</comment>
<dbReference type="InterPro" id="IPR052439">
    <property type="entry name" value="F-box/Kelch-repeat"/>
</dbReference>
<dbReference type="SUPFAM" id="SSF117281">
    <property type="entry name" value="Kelch motif"/>
    <property type="match status" value="1"/>
</dbReference>
<proteinExistence type="predicted"/>
<protein>
    <recommendedName>
        <fullName evidence="5">F-box/kelch-repeat protein</fullName>
    </recommendedName>
</protein>
<reference evidence="3 4" key="1">
    <citation type="journal article" date="2017" name="Genome Biol.">
        <title>New reference genome sequences of hot pepper reveal the massive evolution of plant disease-resistance genes by retroduplication.</title>
        <authorList>
            <person name="Kim S."/>
            <person name="Park J."/>
            <person name="Yeom S.I."/>
            <person name="Kim Y.M."/>
            <person name="Seo E."/>
            <person name="Kim K.T."/>
            <person name="Kim M.S."/>
            <person name="Lee J.M."/>
            <person name="Cheong K."/>
            <person name="Shin H.S."/>
            <person name="Kim S.B."/>
            <person name="Han K."/>
            <person name="Lee J."/>
            <person name="Park M."/>
            <person name="Lee H.A."/>
            <person name="Lee H.Y."/>
            <person name="Lee Y."/>
            <person name="Oh S."/>
            <person name="Lee J.H."/>
            <person name="Choi E."/>
            <person name="Choi E."/>
            <person name="Lee S.E."/>
            <person name="Jeon J."/>
            <person name="Kim H."/>
            <person name="Choi G."/>
            <person name="Song H."/>
            <person name="Lee J."/>
            <person name="Lee S.C."/>
            <person name="Kwon J.K."/>
            <person name="Lee H.Y."/>
            <person name="Koo N."/>
            <person name="Hong Y."/>
            <person name="Kim R.W."/>
            <person name="Kang W.H."/>
            <person name="Huh J.H."/>
            <person name="Kang B.C."/>
            <person name="Yang T.J."/>
            <person name="Lee Y.H."/>
            <person name="Bennetzen J.L."/>
            <person name="Choi D."/>
        </authorList>
    </citation>
    <scope>NUCLEOTIDE SEQUENCE [LARGE SCALE GENOMIC DNA]</scope>
    <source>
        <strain evidence="4">cv. PBC81</strain>
    </source>
</reference>
<dbReference type="Proteomes" id="UP000224567">
    <property type="component" value="Unassembled WGS sequence"/>
</dbReference>
<keyword evidence="4" id="KW-1185">Reference proteome</keyword>
<gene>
    <name evidence="3" type="ORF">CQW23_25715</name>
</gene>
<keyword evidence="2" id="KW-0677">Repeat</keyword>
<evidence type="ECO:0000256" key="1">
    <source>
        <dbReference type="ARBA" id="ARBA00022441"/>
    </source>
</evidence>
<organism evidence="3 4">
    <name type="scientific">Capsicum baccatum</name>
    <name type="common">Peruvian pepper</name>
    <dbReference type="NCBI Taxonomy" id="33114"/>
    <lineage>
        <taxon>Eukaryota</taxon>
        <taxon>Viridiplantae</taxon>
        <taxon>Streptophyta</taxon>
        <taxon>Embryophyta</taxon>
        <taxon>Tracheophyta</taxon>
        <taxon>Spermatophyta</taxon>
        <taxon>Magnoliopsida</taxon>
        <taxon>eudicotyledons</taxon>
        <taxon>Gunneridae</taxon>
        <taxon>Pentapetalae</taxon>
        <taxon>asterids</taxon>
        <taxon>lamiids</taxon>
        <taxon>Solanales</taxon>
        <taxon>Solanaceae</taxon>
        <taxon>Solanoideae</taxon>
        <taxon>Capsiceae</taxon>
        <taxon>Capsicum</taxon>
    </lineage>
</organism>
<keyword evidence="1" id="KW-0880">Kelch repeat</keyword>
<evidence type="ECO:0000256" key="2">
    <source>
        <dbReference type="ARBA" id="ARBA00022737"/>
    </source>
</evidence>
<dbReference type="Gene3D" id="2.120.10.80">
    <property type="entry name" value="Kelch-type beta propeller"/>
    <property type="match status" value="1"/>
</dbReference>
<dbReference type="STRING" id="33114.A0A2G2VLP4"/>
<dbReference type="InterPro" id="IPR015915">
    <property type="entry name" value="Kelch-typ_b-propeller"/>
</dbReference>
<evidence type="ECO:0000313" key="4">
    <source>
        <dbReference type="Proteomes" id="UP000224567"/>
    </source>
</evidence>
<sequence length="155" mass="17108">MALDASAENDSQRLFRVVLRQGIIGDWYGASCLWKGCVAHVIYRYSLLTNMWSTRMLMNAPSCLFGKASLGELAIFSAGCDSQGADSELLTCAKYDLARQTWSEISNMSPVRPNLRNDVPATSAVSPVVAVVSNQLYTADYAKMSVRKYEKHNKA</sequence>